<evidence type="ECO:0000313" key="2">
    <source>
        <dbReference type="EMBL" id="GLS23368.1"/>
    </source>
</evidence>
<dbReference type="Pfam" id="PF07883">
    <property type="entry name" value="Cupin_2"/>
    <property type="match status" value="1"/>
</dbReference>
<comment type="caution">
    <text evidence="2">The sequence shown here is derived from an EMBL/GenBank/DDBJ whole genome shotgun (WGS) entry which is preliminary data.</text>
</comment>
<dbReference type="Proteomes" id="UP001156882">
    <property type="component" value="Unassembled WGS sequence"/>
</dbReference>
<organism evidence="2 3">
    <name type="scientific">Labrys miyagiensis</name>
    <dbReference type="NCBI Taxonomy" id="346912"/>
    <lineage>
        <taxon>Bacteria</taxon>
        <taxon>Pseudomonadati</taxon>
        <taxon>Pseudomonadota</taxon>
        <taxon>Alphaproteobacteria</taxon>
        <taxon>Hyphomicrobiales</taxon>
        <taxon>Xanthobacteraceae</taxon>
        <taxon>Labrys</taxon>
    </lineage>
</organism>
<sequence length="123" mass="14250">MEKTYQAIKFSEKLAKITDFWQPRVVAEMNDYQFKIVRIEGDFIWHDHPETDETFIVLGGQLRIDFRDGFVLIGPGEMFVVPKGVEHKPYAEREVEMLLIEPRGTLNTGHVGGDRTAQNDVWI</sequence>
<protein>
    <submittedName>
        <fullName evidence="2">Cupin</fullName>
    </submittedName>
</protein>
<dbReference type="CDD" id="cd02226">
    <property type="entry name" value="cupin_YdbB-like"/>
    <property type="match status" value="1"/>
</dbReference>
<keyword evidence="3" id="KW-1185">Reference proteome</keyword>
<accession>A0ABQ6CST1</accession>
<proteinExistence type="predicted"/>
<dbReference type="PANTHER" id="PTHR36114">
    <property type="entry name" value="16.7 KDA PROTEIN IN WHIE LOCUS"/>
    <property type="match status" value="1"/>
</dbReference>
<dbReference type="InterPro" id="IPR011051">
    <property type="entry name" value="RmlC_Cupin_sf"/>
</dbReference>
<dbReference type="PANTHER" id="PTHR36114:SF1">
    <property type="entry name" value="16.7 KDA PROTEIN IN WHIE LOCUS"/>
    <property type="match status" value="1"/>
</dbReference>
<dbReference type="RefSeq" id="WP_284316282.1">
    <property type="nucleotide sequence ID" value="NZ_BSPC01000069.1"/>
</dbReference>
<evidence type="ECO:0000313" key="3">
    <source>
        <dbReference type="Proteomes" id="UP001156882"/>
    </source>
</evidence>
<reference evidence="3" key="1">
    <citation type="journal article" date="2019" name="Int. J. Syst. Evol. Microbiol.">
        <title>The Global Catalogue of Microorganisms (GCM) 10K type strain sequencing project: providing services to taxonomists for standard genome sequencing and annotation.</title>
        <authorList>
            <consortium name="The Broad Institute Genomics Platform"/>
            <consortium name="The Broad Institute Genome Sequencing Center for Infectious Disease"/>
            <person name="Wu L."/>
            <person name="Ma J."/>
        </authorList>
    </citation>
    <scope>NUCLEOTIDE SEQUENCE [LARGE SCALE GENOMIC DNA]</scope>
    <source>
        <strain evidence="3">NBRC 101365</strain>
    </source>
</reference>
<dbReference type="SUPFAM" id="SSF51182">
    <property type="entry name" value="RmlC-like cupins"/>
    <property type="match status" value="1"/>
</dbReference>
<feature type="domain" description="Cupin type-2" evidence="1">
    <location>
        <begin position="42"/>
        <end position="99"/>
    </location>
</feature>
<name>A0ABQ6CST1_9HYPH</name>
<evidence type="ECO:0000259" key="1">
    <source>
        <dbReference type="Pfam" id="PF07883"/>
    </source>
</evidence>
<gene>
    <name evidence="2" type="ORF">GCM10007874_63880</name>
</gene>
<dbReference type="EMBL" id="BSPC01000069">
    <property type="protein sequence ID" value="GLS23368.1"/>
    <property type="molecule type" value="Genomic_DNA"/>
</dbReference>
<dbReference type="Gene3D" id="2.60.120.10">
    <property type="entry name" value="Jelly Rolls"/>
    <property type="match status" value="1"/>
</dbReference>
<dbReference type="InterPro" id="IPR052044">
    <property type="entry name" value="PKS_Associated_Protein"/>
</dbReference>
<dbReference type="InterPro" id="IPR014710">
    <property type="entry name" value="RmlC-like_jellyroll"/>
</dbReference>
<dbReference type="InterPro" id="IPR013096">
    <property type="entry name" value="Cupin_2"/>
</dbReference>